<evidence type="ECO:0000313" key="1">
    <source>
        <dbReference type="EMBL" id="KKM60901.1"/>
    </source>
</evidence>
<reference evidence="1" key="1">
    <citation type="journal article" date="2015" name="Nature">
        <title>Complex archaea that bridge the gap between prokaryotes and eukaryotes.</title>
        <authorList>
            <person name="Spang A."/>
            <person name="Saw J.H."/>
            <person name="Jorgensen S.L."/>
            <person name="Zaremba-Niedzwiedzka K."/>
            <person name="Martijn J."/>
            <person name="Lind A.E."/>
            <person name="van Eijk R."/>
            <person name="Schleper C."/>
            <person name="Guy L."/>
            <person name="Ettema T.J."/>
        </authorList>
    </citation>
    <scope>NUCLEOTIDE SEQUENCE</scope>
</reference>
<accession>A0A0F9JF44</accession>
<name>A0A0F9JF44_9ZZZZ</name>
<sequence>MATGDIGSVLDTLEFDTATGQSPHMVRV</sequence>
<organism evidence="1">
    <name type="scientific">marine sediment metagenome</name>
    <dbReference type="NCBI Taxonomy" id="412755"/>
    <lineage>
        <taxon>unclassified sequences</taxon>
        <taxon>metagenomes</taxon>
        <taxon>ecological metagenomes</taxon>
    </lineage>
</organism>
<proteinExistence type="predicted"/>
<protein>
    <submittedName>
        <fullName evidence="1">Uncharacterized protein</fullName>
    </submittedName>
</protein>
<gene>
    <name evidence="1" type="ORF">LCGC14_1537070</name>
</gene>
<dbReference type="EMBL" id="LAZR01011587">
    <property type="protein sequence ID" value="KKM60901.1"/>
    <property type="molecule type" value="Genomic_DNA"/>
</dbReference>
<feature type="non-terminal residue" evidence="1">
    <location>
        <position position="28"/>
    </location>
</feature>
<dbReference type="AlphaFoldDB" id="A0A0F9JF44"/>
<comment type="caution">
    <text evidence="1">The sequence shown here is derived from an EMBL/GenBank/DDBJ whole genome shotgun (WGS) entry which is preliminary data.</text>
</comment>